<dbReference type="STRING" id="1051890.A0A3N4LRF1"/>
<reference evidence="1 2" key="1">
    <citation type="journal article" date="2018" name="Nat. Ecol. Evol.">
        <title>Pezizomycetes genomes reveal the molecular basis of ectomycorrhizal truffle lifestyle.</title>
        <authorList>
            <person name="Murat C."/>
            <person name="Payen T."/>
            <person name="Noel B."/>
            <person name="Kuo A."/>
            <person name="Morin E."/>
            <person name="Chen J."/>
            <person name="Kohler A."/>
            <person name="Krizsan K."/>
            <person name="Balestrini R."/>
            <person name="Da Silva C."/>
            <person name="Montanini B."/>
            <person name="Hainaut M."/>
            <person name="Levati E."/>
            <person name="Barry K.W."/>
            <person name="Belfiori B."/>
            <person name="Cichocki N."/>
            <person name="Clum A."/>
            <person name="Dockter R.B."/>
            <person name="Fauchery L."/>
            <person name="Guy J."/>
            <person name="Iotti M."/>
            <person name="Le Tacon F."/>
            <person name="Lindquist E.A."/>
            <person name="Lipzen A."/>
            <person name="Malagnac F."/>
            <person name="Mello A."/>
            <person name="Molinier V."/>
            <person name="Miyauchi S."/>
            <person name="Poulain J."/>
            <person name="Riccioni C."/>
            <person name="Rubini A."/>
            <person name="Sitrit Y."/>
            <person name="Splivallo R."/>
            <person name="Traeger S."/>
            <person name="Wang M."/>
            <person name="Zifcakova L."/>
            <person name="Wipf D."/>
            <person name="Zambonelli A."/>
            <person name="Paolocci F."/>
            <person name="Nowrousian M."/>
            <person name="Ottonello S."/>
            <person name="Baldrian P."/>
            <person name="Spatafora J.W."/>
            <person name="Henrissat B."/>
            <person name="Nagy L.G."/>
            <person name="Aury J.M."/>
            <person name="Wincker P."/>
            <person name="Grigoriev I.V."/>
            <person name="Bonfante P."/>
            <person name="Martin F.M."/>
        </authorList>
    </citation>
    <scope>NUCLEOTIDE SEQUENCE [LARGE SCALE GENOMIC DNA]</scope>
    <source>
        <strain evidence="1 2">ATCC MYA-4762</strain>
    </source>
</reference>
<dbReference type="Proteomes" id="UP000267821">
    <property type="component" value="Unassembled WGS sequence"/>
</dbReference>
<organism evidence="1 2">
    <name type="scientific">Terfezia boudieri ATCC MYA-4762</name>
    <dbReference type="NCBI Taxonomy" id="1051890"/>
    <lineage>
        <taxon>Eukaryota</taxon>
        <taxon>Fungi</taxon>
        <taxon>Dikarya</taxon>
        <taxon>Ascomycota</taxon>
        <taxon>Pezizomycotina</taxon>
        <taxon>Pezizomycetes</taxon>
        <taxon>Pezizales</taxon>
        <taxon>Pezizaceae</taxon>
        <taxon>Terfezia</taxon>
    </lineage>
</organism>
<dbReference type="InParanoid" id="A0A3N4LRF1"/>
<evidence type="ECO:0000313" key="1">
    <source>
        <dbReference type="EMBL" id="RPB25400.1"/>
    </source>
</evidence>
<keyword evidence="2" id="KW-1185">Reference proteome</keyword>
<dbReference type="AlphaFoldDB" id="A0A3N4LRF1"/>
<accession>A0A3N4LRF1</accession>
<proteinExistence type="predicted"/>
<gene>
    <name evidence="1" type="ORF">L211DRAFT_783370</name>
</gene>
<sequence>KICSLYVLDIQVSTIRSRIRQEFERHRYVKLPVVDVLLLQSPKEYQEIRLRYLEQFTHMMKYSNAEEYPPPKVSQGLMQNFLEVGYA</sequence>
<dbReference type="OrthoDB" id="14535at2759"/>
<dbReference type="EMBL" id="ML121538">
    <property type="protein sequence ID" value="RPB25400.1"/>
    <property type="molecule type" value="Genomic_DNA"/>
</dbReference>
<feature type="non-terminal residue" evidence="1">
    <location>
        <position position="1"/>
    </location>
</feature>
<name>A0A3N4LRF1_9PEZI</name>
<protein>
    <submittedName>
        <fullName evidence="1">Uncharacterized protein</fullName>
    </submittedName>
</protein>
<evidence type="ECO:0000313" key="2">
    <source>
        <dbReference type="Proteomes" id="UP000267821"/>
    </source>
</evidence>